<comment type="caution">
    <text evidence="1">The sequence shown here is derived from an EMBL/GenBank/DDBJ whole genome shotgun (WGS) entry which is preliminary data.</text>
</comment>
<accession>A0A327M7K8</accession>
<dbReference type="Proteomes" id="UP000249065">
    <property type="component" value="Unassembled WGS sequence"/>
</dbReference>
<reference evidence="2" key="1">
    <citation type="submission" date="2018-06" db="EMBL/GenBank/DDBJ databases">
        <authorList>
            <person name="Khan S.A."/>
        </authorList>
    </citation>
    <scope>NUCLEOTIDE SEQUENCE [LARGE SCALE GENOMIC DNA]</scope>
    <source>
        <strain evidence="2">DB-1506</strain>
    </source>
</reference>
<evidence type="ECO:0000313" key="1">
    <source>
        <dbReference type="EMBL" id="RAI58356.1"/>
    </source>
</evidence>
<sequence>MTPEAMPPAADGPALSLALALSPAPAPSPALSLAASLRHIHAAAAARRYVSYGGLAAASGLGWSAARRRMDPHLFDLCRRAAARGWPLLSAIVVDRPSLAHGAMRGRPLIGFARAAERLGRIVGGNAAEFLAEEQQRVFAWAEREGDHVLHA</sequence>
<name>A0A327M7K8_9PROT</name>
<protein>
    <submittedName>
        <fullName evidence="1">Uncharacterized protein</fullName>
    </submittedName>
</protein>
<gene>
    <name evidence="1" type="ORF">DOO78_13435</name>
</gene>
<dbReference type="AlphaFoldDB" id="A0A327M7K8"/>
<organism evidence="1 2">
    <name type="scientific">Roseicella frigidaeris</name>
    <dbReference type="NCBI Taxonomy" id="2230885"/>
    <lineage>
        <taxon>Bacteria</taxon>
        <taxon>Pseudomonadati</taxon>
        <taxon>Pseudomonadota</taxon>
        <taxon>Alphaproteobacteria</taxon>
        <taxon>Acetobacterales</taxon>
        <taxon>Roseomonadaceae</taxon>
        <taxon>Roseicella</taxon>
    </lineage>
</organism>
<keyword evidence="2" id="KW-1185">Reference proteome</keyword>
<evidence type="ECO:0000313" key="2">
    <source>
        <dbReference type="Proteomes" id="UP000249065"/>
    </source>
</evidence>
<proteinExistence type="predicted"/>
<dbReference type="EMBL" id="QLIX01000009">
    <property type="protein sequence ID" value="RAI58356.1"/>
    <property type="molecule type" value="Genomic_DNA"/>
</dbReference>